<dbReference type="EMBL" id="RJUL01000003">
    <property type="protein sequence ID" value="ROQ28614.1"/>
    <property type="molecule type" value="Genomic_DNA"/>
</dbReference>
<evidence type="ECO:0000256" key="2">
    <source>
        <dbReference type="ARBA" id="ARBA00023315"/>
    </source>
</evidence>
<accession>A0A3N1P9D9</accession>
<dbReference type="PROSITE" id="PS51186">
    <property type="entry name" value="GNAT"/>
    <property type="match status" value="1"/>
</dbReference>
<dbReference type="Gene3D" id="3.40.630.30">
    <property type="match status" value="1"/>
</dbReference>
<protein>
    <recommendedName>
        <fullName evidence="3">N-acetyltransferase domain-containing protein</fullName>
    </recommendedName>
</protein>
<dbReference type="InterPro" id="IPR000182">
    <property type="entry name" value="GNAT_dom"/>
</dbReference>
<comment type="caution">
    <text evidence="4">The sequence shown here is derived from an EMBL/GenBank/DDBJ whole genome shotgun (WGS) entry which is preliminary data.</text>
</comment>
<sequence>MIAEVQASHFARLAPGLATLLQECVAEGASIGFIAPFSAQDASQYWQHKVAGKLGQPRFSLWVVEVAGEVAATVQLDAQTPANQRHRGEVAKLMVSPRYRRQGLARQLLAALEEKARQWQLTLLTLDTRTGDKAEPLYLAMGYQVAGCIPGFALSVDGSRLDATTVMYKGI</sequence>
<dbReference type="RefSeq" id="WP_123421059.1">
    <property type="nucleotide sequence ID" value="NZ_JBLXEP010000016.1"/>
</dbReference>
<reference evidence="4 5" key="1">
    <citation type="submission" date="2018-11" db="EMBL/GenBank/DDBJ databases">
        <title>Genomic Encyclopedia of Type Strains, Phase IV (KMG-IV): sequencing the most valuable type-strain genomes for metagenomic binning, comparative biology and taxonomic classification.</title>
        <authorList>
            <person name="Goeker M."/>
        </authorList>
    </citation>
    <scope>NUCLEOTIDE SEQUENCE [LARGE SCALE GENOMIC DNA]</scope>
    <source>
        <strain evidence="4 5">DSM 21945</strain>
    </source>
</reference>
<evidence type="ECO:0000313" key="5">
    <source>
        <dbReference type="Proteomes" id="UP000268033"/>
    </source>
</evidence>
<proteinExistence type="predicted"/>
<dbReference type="Proteomes" id="UP000268033">
    <property type="component" value="Unassembled WGS sequence"/>
</dbReference>
<feature type="domain" description="N-acetyltransferase" evidence="3">
    <location>
        <begin position="1"/>
        <end position="171"/>
    </location>
</feature>
<gene>
    <name evidence="4" type="ORF">EDC28_103207</name>
</gene>
<dbReference type="SUPFAM" id="SSF55729">
    <property type="entry name" value="Acyl-CoA N-acyltransferases (Nat)"/>
    <property type="match status" value="1"/>
</dbReference>
<dbReference type="Pfam" id="PF00583">
    <property type="entry name" value="Acetyltransf_1"/>
    <property type="match status" value="1"/>
</dbReference>
<dbReference type="PANTHER" id="PTHR43877">
    <property type="entry name" value="AMINOALKYLPHOSPHONATE N-ACETYLTRANSFERASE-RELATED-RELATED"/>
    <property type="match status" value="1"/>
</dbReference>
<dbReference type="InterPro" id="IPR016181">
    <property type="entry name" value="Acyl_CoA_acyltransferase"/>
</dbReference>
<evidence type="ECO:0000259" key="3">
    <source>
        <dbReference type="PROSITE" id="PS51186"/>
    </source>
</evidence>
<evidence type="ECO:0000313" key="4">
    <source>
        <dbReference type="EMBL" id="ROQ28614.1"/>
    </source>
</evidence>
<keyword evidence="5" id="KW-1185">Reference proteome</keyword>
<dbReference type="CDD" id="cd04301">
    <property type="entry name" value="NAT_SF"/>
    <property type="match status" value="1"/>
</dbReference>
<dbReference type="STRING" id="584787.GCA_001247655_00215"/>
<organism evidence="4 5">
    <name type="scientific">Gallaecimonas pentaromativorans</name>
    <dbReference type="NCBI Taxonomy" id="584787"/>
    <lineage>
        <taxon>Bacteria</taxon>
        <taxon>Pseudomonadati</taxon>
        <taxon>Pseudomonadota</taxon>
        <taxon>Gammaproteobacteria</taxon>
        <taxon>Enterobacterales</taxon>
        <taxon>Gallaecimonadaceae</taxon>
        <taxon>Gallaecimonas</taxon>
    </lineage>
</organism>
<dbReference type="AlphaFoldDB" id="A0A3N1P9D9"/>
<dbReference type="PANTHER" id="PTHR43877:SF2">
    <property type="entry name" value="AMINOALKYLPHOSPHONATE N-ACETYLTRANSFERASE-RELATED"/>
    <property type="match status" value="1"/>
</dbReference>
<evidence type="ECO:0000256" key="1">
    <source>
        <dbReference type="ARBA" id="ARBA00022679"/>
    </source>
</evidence>
<name>A0A3N1P9D9_9GAMM</name>
<dbReference type="GO" id="GO:0016747">
    <property type="term" value="F:acyltransferase activity, transferring groups other than amino-acyl groups"/>
    <property type="evidence" value="ECO:0007669"/>
    <property type="project" value="InterPro"/>
</dbReference>
<keyword evidence="1" id="KW-0808">Transferase</keyword>
<keyword evidence="2" id="KW-0012">Acyltransferase</keyword>
<dbReference type="InterPro" id="IPR050832">
    <property type="entry name" value="Bact_Acetyltransf"/>
</dbReference>